<feature type="compositionally biased region" description="Low complexity" evidence="1">
    <location>
        <begin position="36"/>
        <end position="49"/>
    </location>
</feature>
<keyword evidence="3" id="KW-1185">Reference proteome</keyword>
<accession>A0A0E0D5Q3</accession>
<dbReference type="AlphaFoldDB" id="A0A0E0D5Q3"/>
<sequence length="201" mass="20896">MQRRSARELSQPIRDKRTLANQTHPSTTGCPPPSSTPSTTLSDPSLSLSPLPKSLSLSLSIRPASRGDGGGGCLTAASVTGRQGRVGFAVALFSRRIRRRGAVRAADLVVPPPSPSSSLPKSLSLSLSPFGRRHRAAGEGVARRRGIVEVEAAVGLGSGGIEADPAAVVLTGHFKDDDGNLKCHYAADGIDNIVGKINFDL</sequence>
<evidence type="ECO:0000256" key="1">
    <source>
        <dbReference type="SAM" id="MobiDB-lite"/>
    </source>
</evidence>
<proteinExistence type="predicted"/>
<feature type="region of interest" description="Disordered" evidence="1">
    <location>
        <begin position="1"/>
        <end position="49"/>
    </location>
</feature>
<evidence type="ECO:0000313" key="3">
    <source>
        <dbReference type="Proteomes" id="UP000008021"/>
    </source>
</evidence>
<dbReference type="Gramene" id="OMERI03G28630.1">
    <property type="protein sequence ID" value="OMERI03G28630.1"/>
    <property type="gene ID" value="OMERI03G28630"/>
</dbReference>
<organism evidence="2">
    <name type="scientific">Oryza meridionalis</name>
    <dbReference type="NCBI Taxonomy" id="40149"/>
    <lineage>
        <taxon>Eukaryota</taxon>
        <taxon>Viridiplantae</taxon>
        <taxon>Streptophyta</taxon>
        <taxon>Embryophyta</taxon>
        <taxon>Tracheophyta</taxon>
        <taxon>Spermatophyta</taxon>
        <taxon>Magnoliopsida</taxon>
        <taxon>Liliopsida</taxon>
        <taxon>Poales</taxon>
        <taxon>Poaceae</taxon>
        <taxon>BOP clade</taxon>
        <taxon>Oryzoideae</taxon>
        <taxon>Oryzeae</taxon>
        <taxon>Oryzinae</taxon>
        <taxon>Oryza</taxon>
    </lineage>
</organism>
<reference evidence="2" key="2">
    <citation type="submission" date="2018-05" db="EMBL/GenBank/DDBJ databases">
        <title>OmerRS3 (Oryza meridionalis Reference Sequence Version 3).</title>
        <authorList>
            <person name="Zhang J."/>
            <person name="Kudrna D."/>
            <person name="Lee S."/>
            <person name="Talag J."/>
            <person name="Welchert J."/>
            <person name="Wing R.A."/>
        </authorList>
    </citation>
    <scope>NUCLEOTIDE SEQUENCE [LARGE SCALE GENOMIC DNA]</scope>
    <source>
        <strain evidence="2">cv. OR44</strain>
    </source>
</reference>
<dbReference type="PROSITE" id="PS51257">
    <property type="entry name" value="PROKAR_LIPOPROTEIN"/>
    <property type="match status" value="1"/>
</dbReference>
<evidence type="ECO:0000313" key="2">
    <source>
        <dbReference type="EnsemblPlants" id="OMERI03G28630.1"/>
    </source>
</evidence>
<name>A0A0E0D5Q3_9ORYZ</name>
<dbReference type="Proteomes" id="UP000008021">
    <property type="component" value="Chromosome 3"/>
</dbReference>
<reference evidence="2" key="1">
    <citation type="submission" date="2015-04" db="UniProtKB">
        <authorList>
            <consortium name="EnsemblPlants"/>
        </authorList>
    </citation>
    <scope>IDENTIFICATION</scope>
</reference>
<dbReference type="EnsemblPlants" id="OMERI03G28630.1">
    <property type="protein sequence ID" value="OMERI03G28630.1"/>
    <property type="gene ID" value="OMERI03G28630"/>
</dbReference>
<protein>
    <submittedName>
        <fullName evidence="2">Uncharacterized protein</fullName>
    </submittedName>
</protein>
<dbReference type="HOGENOM" id="CLU_1362325_0_0_1"/>